<feature type="transmembrane region" description="Helical" evidence="1">
    <location>
        <begin position="15"/>
        <end position="37"/>
    </location>
</feature>
<dbReference type="EMBL" id="QFGA01000001">
    <property type="protein sequence ID" value="TEB06633.1"/>
    <property type="molecule type" value="Genomic_DNA"/>
</dbReference>
<keyword evidence="1" id="KW-0812">Transmembrane</keyword>
<comment type="caution">
    <text evidence="2">The sequence shown here is derived from an EMBL/GenBank/DDBJ whole genome shotgun (WGS) entry which is preliminary data.</text>
</comment>
<dbReference type="AlphaFoldDB" id="A0A4Y7RD22"/>
<reference evidence="2 3" key="1">
    <citation type="journal article" date="2018" name="Environ. Microbiol.">
        <title>Novel energy conservation strategies and behaviour of Pelotomaculum schinkii driving syntrophic propionate catabolism.</title>
        <authorList>
            <person name="Hidalgo-Ahumada C.A.P."/>
            <person name="Nobu M.K."/>
            <person name="Narihiro T."/>
            <person name="Tamaki H."/>
            <person name="Liu W.T."/>
            <person name="Kamagata Y."/>
            <person name="Stams A.J.M."/>
            <person name="Imachi H."/>
            <person name="Sousa D.Z."/>
        </authorList>
    </citation>
    <scope>NUCLEOTIDE SEQUENCE [LARGE SCALE GENOMIC DNA]</scope>
    <source>
        <strain evidence="2 3">HH</strain>
    </source>
</reference>
<accession>A0A4Y7RD22</accession>
<dbReference type="Proteomes" id="UP000298324">
    <property type="component" value="Unassembled WGS sequence"/>
</dbReference>
<keyword evidence="1" id="KW-1133">Transmembrane helix</keyword>
<sequence>MSPIEKQTPMVQNNLGFTIIEMVVAMLIISIAVAFTVPNFKKIIGAYQLDISAREMASDIRDLQQKIVKTQNTNYKVIWNIETETYLLSDGVIAYKTIKLPSGVDLFQSPVNQNNNNIPEMLFAASGRPANGFGGTVRLVDNNTGKNKYVFIDTLGRVRVSDTNY</sequence>
<keyword evidence="1" id="KW-0472">Membrane</keyword>
<organism evidence="2 3">
    <name type="scientific">Pelotomaculum schinkii</name>
    <dbReference type="NCBI Taxonomy" id="78350"/>
    <lineage>
        <taxon>Bacteria</taxon>
        <taxon>Bacillati</taxon>
        <taxon>Bacillota</taxon>
        <taxon>Clostridia</taxon>
        <taxon>Eubacteriales</taxon>
        <taxon>Desulfotomaculaceae</taxon>
        <taxon>Pelotomaculum</taxon>
    </lineage>
</organism>
<dbReference type="NCBIfam" id="TIGR02532">
    <property type="entry name" value="IV_pilin_GFxxxE"/>
    <property type="match status" value="1"/>
</dbReference>
<evidence type="ECO:0000313" key="3">
    <source>
        <dbReference type="Proteomes" id="UP000298324"/>
    </source>
</evidence>
<dbReference type="InterPro" id="IPR045584">
    <property type="entry name" value="Pilin-like"/>
</dbReference>
<gene>
    <name evidence="2" type="ORF">Psch_00165</name>
</gene>
<dbReference type="InterPro" id="IPR012902">
    <property type="entry name" value="N_methyl_site"/>
</dbReference>
<protein>
    <recommendedName>
        <fullName evidence="4">Prepilin-type N-terminal cleavage/methylation domain-containing protein</fullName>
    </recommendedName>
</protein>
<name>A0A4Y7RD22_9FIRM</name>
<keyword evidence="3" id="KW-1185">Reference proteome</keyword>
<proteinExistence type="predicted"/>
<dbReference type="Gene3D" id="3.30.700.10">
    <property type="entry name" value="Glycoprotein, Type 4 Pilin"/>
    <property type="match status" value="1"/>
</dbReference>
<evidence type="ECO:0000313" key="2">
    <source>
        <dbReference type="EMBL" id="TEB06633.1"/>
    </source>
</evidence>
<dbReference type="RefSeq" id="WP_190238830.1">
    <property type="nucleotide sequence ID" value="NZ_QFGA01000001.1"/>
</dbReference>
<evidence type="ECO:0000256" key="1">
    <source>
        <dbReference type="SAM" id="Phobius"/>
    </source>
</evidence>
<dbReference type="Pfam" id="PF07963">
    <property type="entry name" value="N_methyl"/>
    <property type="match status" value="1"/>
</dbReference>
<evidence type="ECO:0008006" key="4">
    <source>
        <dbReference type="Google" id="ProtNLM"/>
    </source>
</evidence>
<dbReference type="SUPFAM" id="SSF54523">
    <property type="entry name" value="Pili subunits"/>
    <property type="match status" value="1"/>
</dbReference>